<comment type="caution">
    <text evidence="1">The sequence shown here is derived from an EMBL/GenBank/DDBJ whole genome shotgun (WGS) entry which is preliminary data.</text>
</comment>
<accession>A0A4R2JK60</accession>
<dbReference type="RefSeq" id="WP_132117503.1">
    <property type="nucleotide sequence ID" value="NZ_SLWS01000004.1"/>
</dbReference>
<dbReference type="SUPFAM" id="SSF53756">
    <property type="entry name" value="UDP-Glycosyltransferase/glycogen phosphorylase"/>
    <property type="match status" value="1"/>
</dbReference>
<sequence length="541" mass="60289">MADRTVVVLVRTLTSALRVHELLSFVFGGEHRIRLVYVFDDGSAFSGWLGEWSSRQGRYVLTRAQARHLRYHLVVSASENADFRRWRGPIIVVPHGLGNHKWVRRAGRRGKVLSGLPNPKILRKRRVTVLVTHPDQEKLLHRLCPDTIGRTVVVGDTSYAALLASNEARHIDRYRRCLGTGDRTLIMVMSTWGHDSVLGTVFGLLTRLLAELPMGEYQIGLAAHCNVWTRDGADELLRKLQDAMNAGLVLIRPEDWQAAMVAADVVISDHGSLALYAAMAGKPLLLASFSDSEVVKDTPMDKLGCTAPRLNHDEPLPPQVEAAIAKADPIHAEHIARTVVAPFDLGVQMLRTLFYKVLNFFPLRSDKHIVAAPDPRPIVCDVHSYRVTAEYLAPRVVISWTPWAAHERDITREQVPEPFLVSDERERDMRVFNNASVIVRGDPYDGTLDGWLEGAGHKGNGYTLAALARGPFRCEVQVSDTDIRHPGQRFELTSAKGILPFGILPVVMLPLMKADDVPTLEGTHLVVVNGKEDVVDIRRVR</sequence>
<evidence type="ECO:0000313" key="2">
    <source>
        <dbReference type="Proteomes" id="UP000295680"/>
    </source>
</evidence>
<dbReference type="AlphaFoldDB" id="A0A4R2JK60"/>
<dbReference type="InterPro" id="IPR043148">
    <property type="entry name" value="TagF_C"/>
</dbReference>
<keyword evidence="2" id="KW-1185">Reference proteome</keyword>
<proteinExistence type="predicted"/>
<evidence type="ECO:0008006" key="3">
    <source>
        <dbReference type="Google" id="ProtNLM"/>
    </source>
</evidence>
<gene>
    <name evidence="1" type="ORF">EV192_104376</name>
</gene>
<protein>
    <recommendedName>
        <fullName evidence="3">CDP-glycerol:poly(Glycerophosphate) glycerophosphotransferase</fullName>
    </recommendedName>
</protein>
<organism evidence="1 2">
    <name type="scientific">Actinocrispum wychmicini</name>
    <dbReference type="NCBI Taxonomy" id="1213861"/>
    <lineage>
        <taxon>Bacteria</taxon>
        <taxon>Bacillati</taxon>
        <taxon>Actinomycetota</taxon>
        <taxon>Actinomycetes</taxon>
        <taxon>Pseudonocardiales</taxon>
        <taxon>Pseudonocardiaceae</taxon>
        <taxon>Actinocrispum</taxon>
    </lineage>
</organism>
<evidence type="ECO:0000313" key="1">
    <source>
        <dbReference type="EMBL" id="TCO59534.1"/>
    </source>
</evidence>
<dbReference type="OrthoDB" id="3661391at2"/>
<dbReference type="Gene3D" id="3.40.50.12580">
    <property type="match status" value="1"/>
</dbReference>
<dbReference type="Proteomes" id="UP000295680">
    <property type="component" value="Unassembled WGS sequence"/>
</dbReference>
<reference evidence="1 2" key="1">
    <citation type="submission" date="2019-03" db="EMBL/GenBank/DDBJ databases">
        <title>Genomic Encyclopedia of Type Strains, Phase IV (KMG-IV): sequencing the most valuable type-strain genomes for metagenomic binning, comparative biology and taxonomic classification.</title>
        <authorList>
            <person name="Goeker M."/>
        </authorList>
    </citation>
    <scope>NUCLEOTIDE SEQUENCE [LARGE SCALE GENOMIC DNA]</scope>
    <source>
        <strain evidence="1 2">DSM 45934</strain>
    </source>
</reference>
<name>A0A4R2JK60_9PSEU</name>
<dbReference type="EMBL" id="SLWS01000004">
    <property type="protein sequence ID" value="TCO59534.1"/>
    <property type="molecule type" value="Genomic_DNA"/>
</dbReference>